<sequence length="261" mass="28863">MESTLFLRSSPLASLPIRISSPLSATRLTNPNFSSNHSSLSLPNSSYQRPLRHAFSPIVCAVNRFPTPSTNDESDSKIVRGTVGASLVLACVVGIISCGCMMSPKANAISPSKPQALSTPTLMLKPADTVVESKKKPPNVESLKRQAKMLAKCGRDEEVLKPLRKALKDIETRDSEYGEPNYQVEMALVEVLIYLGRYEEAIKCKCLNLSKSSSIKSDARVPLYKGIIYTMLDEKENAMTWWKKFARIVKVESELPLFPPN</sequence>
<comment type="caution">
    <text evidence="1">The sequence shown here is derived from an EMBL/GenBank/DDBJ whole genome shotgun (WGS) entry which is preliminary data.</text>
</comment>
<name>A0AAW0K5I0_QUESU</name>
<organism evidence="1 2">
    <name type="scientific">Quercus suber</name>
    <name type="common">Cork oak</name>
    <dbReference type="NCBI Taxonomy" id="58331"/>
    <lineage>
        <taxon>Eukaryota</taxon>
        <taxon>Viridiplantae</taxon>
        <taxon>Streptophyta</taxon>
        <taxon>Embryophyta</taxon>
        <taxon>Tracheophyta</taxon>
        <taxon>Spermatophyta</taxon>
        <taxon>Magnoliopsida</taxon>
        <taxon>eudicotyledons</taxon>
        <taxon>Gunneridae</taxon>
        <taxon>Pentapetalae</taxon>
        <taxon>rosids</taxon>
        <taxon>fabids</taxon>
        <taxon>Fagales</taxon>
        <taxon>Fagaceae</taxon>
        <taxon>Quercus</taxon>
    </lineage>
</organism>
<dbReference type="InterPro" id="IPR011990">
    <property type="entry name" value="TPR-like_helical_dom_sf"/>
</dbReference>
<dbReference type="PANTHER" id="PTHR36350">
    <property type="entry name" value="TRANSMEMBRANE PROTEIN"/>
    <property type="match status" value="1"/>
</dbReference>
<dbReference type="Gene3D" id="1.25.40.10">
    <property type="entry name" value="Tetratricopeptide repeat domain"/>
    <property type="match status" value="1"/>
</dbReference>
<dbReference type="AlphaFoldDB" id="A0AAW0K5I0"/>
<evidence type="ECO:0008006" key="3">
    <source>
        <dbReference type="Google" id="ProtNLM"/>
    </source>
</evidence>
<gene>
    <name evidence="1" type="ORF">CFP56_024923</name>
</gene>
<dbReference type="EMBL" id="PKMF04000393">
    <property type="protein sequence ID" value="KAK7834148.1"/>
    <property type="molecule type" value="Genomic_DNA"/>
</dbReference>
<accession>A0AAW0K5I0</accession>
<dbReference type="SUPFAM" id="SSF48452">
    <property type="entry name" value="TPR-like"/>
    <property type="match status" value="1"/>
</dbReference>
<evidence type="ECO:0000313" key="2">
    <source>
        <dbReference type="Proteomes" id="UP000237347"/>
    </source>
</evidence>
<keyword evidence="2" id="KW-1185">Reference proteome</keyword>
<proteinExistence type="predicted"/>
<dbReference type="PANTHER" id="PTHR36350:SF2">
    <property type="entry name" value="PROTEIN, PUTATIVE-RELATED"/>
    <property type="match status" value="1"/>
</dbReference>
<evidence type="ECO:0000313" key="1">
    <source>
        <dbReference type="EMBL" id="KAK7834148.1"/>
    </source>
</evidence>
<reference evidence="1 2" key="1">
    <citation type="journal article" date="2018" name="Sci. Data">
        <title>The draft genome sequence of cork oak.</title>
        <authorList>
            <person name="Ramos A.M."/>
            <person name="Usie A."/>
            <person name="Barbosa P."/>
            <person name="Barros P.M."/>
            <person name="Capote T."/>
            <person name="Chaves I."/>
            <person name="Simoes F."/>
            <person name="Abreu I."/>
            <person name="Carrasquinho I."/>
            <person name="Faro C."/>
            <person name="Guimaraes J.B."/>
            <person name="Mendonca D."/>
            <person name="Nobrega F."/>
            <person name="Rodrigues L."/>
            <person name="Saibo N.J.M."/>
            <person name="Varela M.C."/>
            <person name="Egas C."/>
            <person name="Matos J."/>
            <person name="Miguel C.M."/>
            <person name="Oliveira M.M."/>
            <person name="Ricardo C.P."/>
            <person name="Goncalves S."/>
        </authorList>
    </citation>
    <scope>NUCLEOTIDE SEQUENCE [LARGE SCALE GENOMIC DNA]</scope>
    <source>
        <strain evidence="2">cv. HL8</strain>
    </source>
</reference>
<protein>
    <recommendedName>
        <fullName evidence="3">Chloroplast lumen common family protein</fullName>
    </recommendedName>
</protein>
<dbReference type="Proteomes" id="UP000237347">
    <property type="component" value="Unassembled WGS sequence"/>
</dbReference>